<feature type="compositionally biased region" description="Low complexity" evidence="1">
    <location>
        <begin position="127"/>
        <end position="138"/>
    </location>
</feature>
<keyword evidence="3" id="KW-1185">Reference proteome</keyword>
<proteinExistence type="predicted"/>
<dbReference type="EMBL" id="CP006644">
    <property type="protein sequence ID" value="AHE52314.1"/>
    <property type="molecule type" value="Genomic_DNA"/>
</dbReference>
<name>W0A2Y8_9SPHN</name>
<protein>
    <recommendedName>
        <fullName evidence="4">Phasin domain-containing protein</fullName>
    </recommendedName>
</protein>
<evidence type="ECO:0000313" key="3">
    <source>
        <dbReference type="Proteomes" id="UP000018851"/>
    </source>
</evidence>
<dbReference type="HOGENOM" id="CLU_1795260_0_0_5"/>
<dbReference type="eggNOG" id="ENOG50315P2">
    <property type="taxonomic scope" value="Bacteria"/>
</dbReference>
<dbReference type="Proteomes" id="UP000018851">
    <property type="component" value="Chromosome"/>
</dbReference>
<dbReference type="RefSeq" id="WP_025290638.1">
    <property type="nucleotide sequence ID" value="NZ_CP006644.1"/>
</dbReference>
<evidence type="ECO:0000256" key="1">
    <source>
        <dbReference type="SAM" id="MobiDB-lite"/>
    </source>
</evidence>
<reference evidence="2 3" key="1">
    <citation type="submission" date="2013-07" db="EMBL/GenBank/DDBJ databases">
        <title>Completed genome of Sphingomonas sanxanigenens NX02.</title>
        <authorList>
            <person name="Ma T."/>
            <person name="Huang H."/>
            <person name="Wu M."/>
            <person name="Li X."/>
            <person name="Li G."/>
        </authorList>
    </citation>
    <scope>NUCLEOTIDE SEQUENCE [LARGE SCALE GENOMIC DNA]</scope>
    <source>
        <strain evidence="2 3">NX02</strain>
    </source>
</reference>
<evidence type="ECO:0008006" key="4">
    <source>
        <dbReference type="Google" id="ProtNLM"/>
    </source>
</evidence>
<dbReference type="KEGG" id="ssan:NX02_02780"/>
<evidence type="ECO:0000313" key="2">
    <source>
        <dbReference type="EMBL" id="AHE52314.1"/>
    </source>
</evidence>
<sequence length="144" mass="15701">MTYPFDQIAALGKANGQLVVALVNIGRENSETYARIGGKTTSALVDQFKDWKLGTVPDFKSEPLSICYSEFQSCGEDAVSRIKSAFDEWQECSRDALTQAAEGQQGFVQTWASWIRPAWQASPVEPAATKKAQKSTASETLTAS</sequence>
<dbReference type="OrthoDB" id="7562263at2"/>
<dbReference type="AlphaFoldDB" id="W0A2Y8"/>
<accession>W0A2Y8</accession>
<gene>
    <name evidence="2" type="ORF">NX02_02780</name>
</gene>
<organism evidence="2 3">
    <name type="scientific">Sphingomonas sanxanigenens DSM 19645 = NX02</name>
    <dbReference type="NCBI Taxonomy" id="1123269"/>
    <lineage>
        <taxon>Bacteria</taxon>
        <taxon>Pseudomonadati</taxon>
        <taxon>Pseudomonadota</taxon>
        <taxon>Alphaproteobacteria</taxon>
        <taxon>Sphingomonadales</taxon>
        <taxon>Sphingomonadaceae</taxon>
        <taxon>Sphingomonas</taxon>
    </lineage>
</organism>
<feature type="region of interest" description="Disordered" evidence="1">
    <location>
        <begin position="123"/>
        <end position="144"/>
    </location>
</feature>